<evidence type="ECO:0000259" key="1">
    <source>
        <dbReference type="SMART" id="SM00849"/>
    </source>
</evidence>
<gene>
    <name evidence="2" type="ORF">SAMN05444141_11050</name>
</gene>
<proteinExistence type="predicted"/>
<dbReference type="RefSeq" id="WP_208609266.1">
    <property type="nucleotide sequence ID" value="NZ_FPBD01000010.1"/>
</dbReference>
<name>A0A1I7DSN2_9HYPH</name>
<dbReference type="AlphaFoldDB" id="A0A1I7DSN2"/>
<dbReference type="InterPro" id="IPR036866">
    <property type="entry name" value="RibonucZ/Hydroxyglut_hydro"/>
</dbReference>
<dbReference type="Pfam" id="PF00753">
    <property type="entry name" value="Lactamase_B"/>
    <property type="match status" value="1"/>
</dbReference>
<organism evidence="2 3">
    <name type="scientific">Pseudovibrio denitrificans</name>
    <dbReference type="NCBI Taxonomy" id="258256"/>
    <lineage>
        <taxon>Bacteria</taxon>
        <taxon>Pseudomonadati</taxon>
        <taxon>Pseudomonadota</taxon>
        <taxon>Alphaproteobacteria</taxon>
        <taxon>Hyphomicrobiales</taxon>
        <taxon>Stappiaceae</taxon>
        <taxon>Pseudovibrio</taxon>
    </lineage>
</organism>
<dbReference type="Proteomes" id="UP000183371">
    <property type="component" value="Unassembled WGS sequence"/>
</dbReference>
<dbReference type="InterPro" id="IPR001279">
    <property type="entry name" value="Metallo-B-lactamas"/>
</dbReference>
<evidence type="ECO:0000313" key="2">
    <source>
        <dbReference type="EMBL" id="SFU14708.1"/>
    </source>
</evidence>
<reference evidence="3" key="1">
    <citation type="submission" date="2016-10" db="EMBL/GenBank/DDBJ databases">
        <authorList>
            <person name="Varghese N."/>
            <person name="Submissions S."/>
        </authorList>
    </citation>
    <scope>NUCLEOTIDE SEQUENCE [LARGE SCALE GENOMIC DNA]</scope>
    <source>
        <strain evidence="3">DSM 17465</strain>
    </source>
</reference>
<dbReference type="PANTHER" id="PTHR42951:SF17">
    <property type="entry name" value="METALLO-BETA-LACTAMASE DOMAIN-CONTAINING PROTEIN"/>
    <property type="match status" value="1"/>
</dbReference>
<dbReference type="SMART" id="SM00849">
    <property type="entry name" value="Lactamase_B"/>
    <property type="match status" value="1"/>
</dbReference>
<keyword evidence="3" id="KW-1185">Reference proteome</keyword>
<evidence type="ECO:0000313" key="3">
    <source>
        <dbReference type="Proteomes" id="UP000183371"/>
    </source>
</evidence>
<accession>A0A1I7DSN2</accession>
<protein>
    <submittedName>
        <fullName evidence="2">Glyoxylase, beta-lactamase superfamily II</fullName>
    </submittedName>
</protein>
<dbReference type="InterPro" id="IPR050855">
    <property type="entry name" value="NDM-1-like"/>
</dbReference>
<dbReference type="Gene3D" id="3.60.15.10">
    <property type="entry name" value="Ribonuclease Z/Hydroxyacylglutathione hydrolase-like"/>
    <property type="match status" value="1"/>
</dbReference>
<dbReference type="PANTHER" id="PTHR42951">
    <property type="entry name" value="METALLO-BETA-LACTAMASE DOMAIN-CONTAINING"/>
    <property type="match status" value="1"/>
</dbReference>
<sequence length="317" mass="35547">MSDSVISYRKGPFATVSMGLPGDHEGKTATRVFFVKGENKLALIDSGLYGGLPDLKKAFDELGYKKSDLDYLLITHEHMDHVGNNGWLKEETGCKILSHPGRMDRIADNMLNAKTIVHAFAEGEEFDLDPEYLDWMGPTAAGLDMIITEGDKIDLGGGIVLETIEFLGHSMAEIGFFEESTKTLVIADPLLPKINPVLYLYECPKTMRATFDKLERFLKERNVETVIFAHEEPMGVEGTMELLSDCRRRVDQVEKSILDAIKEKPGISFREIRDRACDDQGMVREWRALVSVNASLNAFEMKGVVKKENNGWVYCGD</sequence>
<feature type="domain" description="Metallo-beta-lactamase" evidence="1">
    <location>
        <begin position="29"/>
        <end position="230"/>
    </location>
</feature>
<dbReference type="EMBL" id="FPBD01000010">
    <property type="protein sequence ID" value="SFU14708.1"/>
    <property type="molecule type" value="Genomic_DNA"/>
</dbReference>
<dbReference type="SUPFAM" id="SSF56281">
    <property type="entry name" value="Metallo-hydrolase/oxidoreductase"/>
    <property type="match status" value="1"/>
</dbReference>